<reference evidence="1" key="2">
    <citation type="journal article" date="2015" name="Fish Shellfish Immunol.">
        <title>Early steps in the European eel (Anguilla anguilla)-Vibrio vulnificus interaction in the gills: Role of the RtxA13 toxin.</title>
        <authorList>
            <person name="Callol A."/>
            <person name="Pajuelo D."/>
            <person name="Ebbesson L."/>
            <person name="Teles M."/>
            <person name="MacKenzie S."/>
            <person name="Amaro C."/>
        </authorList>
    </citation>
    <scope>NUCLEOTIDE SEQUENCE</scope>
</reference>
<evidence type="ECO:0000313" key="1">
    <source>
        <dbReference type="EMBL" id="JAH17311.1"/>
    </source>
</evidence>
<protein>
    <submittedName>
        <fullName evidence="1">Uncharacterized protein</fullName>
    </submittedName>
</protein>
<proteinExistence type="predicted"/>
<sequence length="23" mass="2549">MHTFSKALSHCVQLQKGVCSCIK</sequence>
<accession>A0A0E9QKB1</accession>
<name>A0A0E9QKB1_ANGAN</name>
<reference evidence="1" key="1">
    <citation type="submission" date="2014-11" db="EMBL/GenBank/DDBJ databases">
        <authorList>
            <person name="Amaro Gonzalez C."/>
        </authorList>
    </citation>
    <scope>NUCLEOTIDE SEQUENCE</scope>
</reference>
<dbReference type="AlphaFoldDB" id="A0A0E9QKB1"/>
<dbReference type="EMBL" id="GBXM01091266">
    <property type="protein sequence ID" value="JAH17311.1"/>
    <property type="molecule type" value="Transcribed_RNA"/>
</dbReference>
<organism evidence="1">
    <name type="scientific">Anguilla anguilla</name>
    <name type="common">European freshwater eel</name>
    <name type="synonym">Muraena anguilla</name>
    <dbReference type="NCBI Taxonomy" id="7936"/>
    <lineage>
        <taxon>Eukaryota</taxon>
        <taxon>Metazoa</taxon>
        <taxon>Chordata</taxon>
        <taxon>Craniata</taxon>
        <taxon>Vertebrata</taxon>
        <taxon>Euteleostomi</taxon>
        <taxon>Actinopterygii</taxon>
        <taxon>Neopterygii</taxon>
        <taxon>Teleostei</taxon>
        <taxon>Anguilliformes</taxon>
        <taxon>Anguillidae</taxon>
        <taxon>Anguilla</taxon>
    </lineage>
</organism>